<gene>
    <name evidence="9" type="ORF">NG799_14890</name>
</gene>
<evidence type="ECO:0000256" key="1">
    <source>
        <dbReference type="ARBA" id="ARBA00004651"/>
    </source>
</evidence>
<keyword evidence="5 7" id="KW-1133">Transmembrane helix</keyword>
<evidence type="ECO:0000259" key="8">
    <source>
        <dbReference type="Pfam" id="PF00482"/>
    </source>
</evidence>
<dbReference type="Gene3D" id="1.20.81.30">
    <property type="entry name" value="Type II secretion system (T2SS), domain F"/>
    <property type="match status" value="2"/>
</dbReference>
<comment type="similarity">
    <text evidence="2">Belongs to the GSP F family.</text>
</comment>
<evidence type="ECO:0000256" key="7">
    <source>
        <dbReference type="SAM" id="Phobius"/>
    </source>
</evidence>
<dbReference type="PRINTS" id="PR00812">
    <property type="entry name" value="BCTERIALGSPF"/>
</dbReference>
<feature type="transmembrane region" description="Helical" evidence="7">
    <location>
        <begin position="225"/>
        <end position="250"/>
    </location>
</feature>
<evidence type="ECO:0000256" key="4">
    <source>
        <dbReference type="ARBA" id="ARBA00022692"/>
    </source>
</evidence>
<dbReference type="RefSeq" id="WP_368007196.1">
    <property type="nucleotide sequence ID" value="NZ_JAMXFF010000021.1"/>
</dbReference>
<evidence type="ECO:0000256" key="6">
    <source>
        <dbReference type="ARBA" id="ARBA00023136"/>
    </source>
</evidence>
<accession>A0ABT2MSB0</accession>
<dbReference type="InterPro" id="IPR003004">
    <property type="entry name" value="GspF/PilC"/>
</dbReference>
<reference evidence="9 10" key="1">
    <citation type="journal article" date="2022" name="Front. Microbiol.">
        <title>High genomic differentiation and limited gene flow indicate recent cryptic speciation within the genus Laspinema (cyanobacteria).</title>
        <authorList>
            <person name="Stanojkovic A."/>
            <person name="Skoupy S."/>
            <person name="Skaloud P."/>
            <person name="Dvorak P."/>
        </authorList>
    </citation>
    <scope>NUCLEOTIDE SEQUENCE [LARGE SCALE GENOMIC DNA]</scope>
    <source>
        <strain evidence="9 10">D2a</strain>
    </source>
</reference>
<dbReference type="PANTHER" id="PTHR30012">
    <property type="entry name" value="GENERAL SECRETION PATHWAY PROTEIN"/>
    <property type="match status" value="1"/>
</dbReference>
<evidence type="ECO:0000256" key="2">
    <source>
        <dbReference type="ARBA" id="ARBA00005745"/>
    </source>
</evidence>
<dbReference type="Proteomes" id="UP001525890">
    <property type="component" value="Unassembled WGS sequence"/>
</dbReference>
<dbReference type="InterPro" id="IPR042094">
    <property type="entry name" value="T2SS_GspF_sf"/>
</dbReference>
<proteinExistence type="inferred from homology"/>
<feature type="transmembrane region" description="Helical" evidence="7">
    <location>
        <begin position="195"/>
        <end position="213"/>
    </location>
</feature>
<comment type="subcellular location">
    <subcellularLocation>
        <location evidence="1">Cell membrane</location>
        <topology evidence="1">Multi-pass membrane protein</topology>
    </subcellularLocation>
</comment>
<dbReference type="Pfam" id="PF00482">
    <property type="entry name" value="T2SSF"/>
    <property type="match status" value="2"/>
</dbReference>
<feature type="transmembrane region" description="Helical" evidence="7">
    <location>
        <begin position="144"/>
        <end position="168"/>
    </location>
</feature>
<evidence type="ECO:0000256" key="3">
    <source>
        <dbReference type="ARBA" id="ARBA00022475"/>
    </source>
</evidence>
<feature type="domain" description="Type II secretion system protein GspF" evidence="8">
    <location>
        <begin position="244"/>
        <end position="366"/>
    </location>
</feature>
<keyword evidence="4 7" id="KW-0812">Transmembrane</keyword>
<dbReference type="EMBL" id="JAMXFF010000021">
    <property type="protein sequence ID" value="MCT7967625.1"/>
    <property type="molecule type" value="Genomic_DNA"/>
</dbReference>
<organism evidence="9 10">
    <name type="scientific">Laspinema palackyanum D2a</name>
    <dbReference type="NCBI Taxonomy" id="2953684"/>
    <lineage>
        <taxon>Bacteria</taxon>
        <taxon>Bacillati</taxon>
        <taxon>Cyanobacteriota</taxon>
        <taxon>Cyanophyceae</taxon>
        <taxon>Oscillatoriophycideae</taxon>
        <taxon>Oscillatoriales</taxon>
        <taxon>Laspinemataceae</taxon>
        <taxon>Laspinema</taxon>
        <taxon>Laspinema palackyanum</taxon>
    </lineage>
</organism>
<sequence>MATNVITTEEKKKGFDFAALEENLNVAMAKMTVKDKAVFSRQLAVMFNSGVALMKAIAMLGETADNAKLKKALRQIKGELETGVPLSEAMSKFPDIFDDLYCAMVESGEIGGVLDMVLNRLAIALEKSAKIQNHIKSASAYPKAVGSIAIIVFFAMTTFLLPTFAGIFEELGAELPMFTQIMLGISAFTTDWRKMLVLIVCLFLLVTAYKTFYKTPQGRLICDRMYLNLPVIGPLIKLTAVARFCGTFSMLTGAGVPMLSCFDIVARTAGNQVIANAINNGKAEVEQGGSLTEAFDRENIFPPMAISMMRIGEETGELDKMLSKVADFYEDEVEQAVKGLTSTLEPIMMVGIAAMVGSILMSMYLPMFAVFDQLG</sequence>
<feature type="transmembrane region" description="Helical" evidence="7">
    <location>
        <begin position="347"/>
        <end position="371"/>
    </location>
</feature>
<evidence type="ECO:0000313" key="9">
    <source>
        <dbReference type="EMBL" id="MCT7967625.1"/>
    </source>
</evidence>
<keyword evidence="10" id="KW-1185">Reference proteome</keyword>
<comment type="caution">
    <text evidence="9">The sequence shown here is derived from an EMBL/GenBank/DDBJ whole genome shotgun (WGS) entry which is preliminary data.</text>
</comment>
<name>A0ABT2MSB0_9CYAN</name>
<dbReference type="InterPro" id="IPR018076">
    <property type="entry name" value="T2SS_GspF_dom"/>
</dbReference>
<evidence type="ECO:0000313" key="10">
    <source>
        <dbReference type="Proteomes" id="UP001525890"/>
    </source>
</evidence>
<evidence type="ECO:0000256" key="5">
    <source>
        <dbReference type="ARBA" id="ARBA00022989"/>
    </source>
</evidence>
<keyword evidence="3" id="KW-1003">Cell membrane</keyword>
<feature type="domain" description="Type II secretion system protein GspF" evidence="8">
    <location>
        <begin position="39"/>
        <end position="162"/>
    </location>
</feature>
<keyword evidence="6 7" id="KW-0472">Membrane</keyword>
<dbReference type="PANTHER" id="PTHR30012:SF0">
    <property type="entry name" value="TYPE II SECRETION SYSTEM PROTEIN F-RELATED"/>
    <property type="match status" value="1"/>
</dbReference>
<protein>
    <submittedName>
        <fullName evidence="9">Type II secretion system F family protein</fullName>
    </submittedName>
</protein>